<proteinExistence type="predicted"/>
<gene>
    <name evidence="2" type="ORF">COV72_08125</name>
</gene>
<protein>
    <submittedName>
        <fullName evidence="2">Uncharacterized protein</fullName>
    </submittedName>
</protein>
<dbReference type="EMBL" id="PCWA01000101">
    <property type="protein sequence ID" value="PIQ88486.1"/>
    <property type="molecule type" value="Genomic_DNA"/>
</dbReference>
<dbReference type="Proteomes" id="UP000229641">
    <property type="component" value="Unassembled WGS sequence"/>
</dbReference>
<comment type="caution">
    <text evidence="2">The sequence shown here is derived from an EMBL/GenBank/DDBJ whole genome shotgun (WGS) entry which is preliminary data.</text>
</comment>
<keyword evidence="1" id="KW-0472">Membrane</keyword>
<feature type="transmembrane region" description="Helical" evidence="1">
    <location>
        <begin position="30"/>
        <end position="51"/>
    </location>
</feature>
<reference evidence="2 3" key="1">
    <citation type="submission" date="2017-09" db="EMBL/GenBank/DDBJ databases">
        <title>Depth-based differentiation of microbial function through sediment-hosted aquifers and enrichment of novel symbionts in the deep terrestrial subsurface.</title>
        <authorList>
            <person name="Probst A.J."/>
            <person name="Ladd B."/>
            <person name="Jarett J.K."/>
            <person name="Geller-Mcgrath D.E."/>
            <person name="Sieber C.M."/>
            <person name="Emerson J.B."/>
            <person name="Anantharaman K."/>
            <person name="Thomas B.C."/>
            <person name="Malmstrom R."/>
            <person name="Stieglmeier M."/>
            <person name="Klingl A."/>
            <person name="Woyke T."/>
            <person name="Ryan C.M."/>
            <person name="Banfield J.F."/>
        </authorList>
    </citation>
    <scope>NUCLEOTIDE SEQUENCE [LARGE SCALE GENOMIC DNA]</scope>
    <source>
        <strain evidence="2">CG11_big_fil_rev_8_21_14_0_20_42_13</strain>
    </source>
</reference>
<accession>A0A2H0LVV2</accession>
<dbReference type="AlphaFoldDB" id="A0A2H0LVV2"/>
<evidence type="ECO:0000313" key="3">
    <source>
        <dbReference type="Proteomes" id="UP000229641"/>
    </source>
</evidence>
<sequence length="60" mass="6784">MPFIAFVLILASILIYVVASYISKMGGDCREFLLGSSLGVVFFLIFIVIRLKRKDRDISK</sequence>
<keyword evidence="1" id="KW-1133">Transmembrane helix</keyword>
<keyword evidence="1" id="KW-0812">Transmembrane</keyword>
<evidence type="ECO:0000256" key="1">
    <source>
        <dbReference type="SAM" id="Phobius"/>
    </source>
</evidence>
<name>A0A2H0LVV2_9BACT</name>
<organism evidence="2 3">
    <name type="scientific">Candidatus Ghiorseimicrobium undicola</name>
    <dbReference type="NCBI Taxonomy" id="1974746"/>
    <lineage>
        <taxon>Bacteria</taxon>
        <taxon>Pseudomonadati</taxon>
        <taxon>Candidatus Omnitrophota</taxon>
        <taxon>Candidatus Ghiorseimicrobium</taxon>
    </lineage>
</organism>
<evidence type="ECO:0000313" key="2">
    <source>
        <dbReference type="EMBL" id="PIQ88486.1"/>
    </source>
</evidence>